<reference evidence="1 2" key="1">
    <citation type="journal article" date="2019" name="Int. J. Syst. Evol. Microbiol.">
        <title>The Global Catalogue of Microorganisms (GCM) 10K type strain sequencing project: providing services to taxonomists for standard genome sequencing and annotation.</title>
        <authorList>
            <consortium name="The Broad Institute Genomics Platform"/>
            <consortium name="The Broad Institute Genome Sequencing Center for Infectious Disease"/>
            <person name="Wu L."/>
            <person name="Ma J."/>
        </authorList>
    </citation>
    <scope>NUCLEOTIDE SEQUENCE [LARGE SCALE GENOMIC DNA]</scope>
    <source>
        <strain evidence="1 2">CGMCC 1.12285</strain>
    </source>
</reference>
<sequence>AGSPEPVVAADRLSALAEREFGGPLHLLVVPAEPHHLEAEALASLAGAPENLVEE</sequence>
<keyword evidence="2" id="KW-1185">Reference proteome</keyword>
<evidence type="ECO:0000313" key="2">
    <source>
        <dbReference type="Proteomes" id="UP001597111"/>
    </source>
</evidence>
<dbReference type="EMBL" id="JBHUDH010000049">
    <property type="protein sequence ID" value="MFD1525804.1"/>
    <property type="molecule type" value="Genomic_DNA"/>
</dbReference>
<accession>A0ABD6B5U9</accession>
<organism evidence="1 2">
    <name type="scientific">Halolamina salina</name>
    <dbReference type="NCBI Taxonomy" id="1220023"/>
    <lineage>
        <taxon>Archaea</taxon>
        <taxon>Methanobacteriati</taxon>
        <taxon>Methanobacteriota</taxon>
        <taxon>Stenosarchaea group</taxon>
        <taxon>Halobacteria</taxon>
        <taxon>Halobacteriales</taxon>
        <taxon>Haloferacaceae</taxon>
    </lineage>
</organism>
<dbReference type="GO" id="GO:0004164">
    <property type="term" value="F:diphthine synthase activity"/>
    <property type="evidence" value="ECO:0007669"/>
    <property type="project" value="UniProtKB-EC"/>
</dbReference>
<dbReference type="InterPro" id="IPR014776">
    <property type="entry name" value="4pyrrole_Mease_sub2"/>
</dbReference>
<dbReference type="EC" id="2.1.1.98" evidence="1"/>
<feature type="non-terminal residue" evidence="1">
    <location>
        <position position="1"/>
    </location>
</feature>
<keyword evidence="1" id="KW-0489">Methyltransferase</keyword>
<keyword evidence="1" id="KW-0808">Transferase</keyword>
<gene>
    <name evidence="1" type="ORF">ACFR9S_05715</name>
</gene>
<dbReference type="GO" id="GO:0032259">
    <property type="term" value="P:methylation"/>
    <property type="evidence" value="ECO:0007669"/>
    <property type="project" value="UniProtKB-KW"/>
</dbReference>
<proteinExistence type="predicted"/>
<dbReference type="AlphaFoldDB" id="A0ABD6B5U9"/>
<dbReference type="Gene3D" id="3.30.950.10">
    <property type="entry name" value="Methyltransferase, Cobalt-precorrin-4 Transmethylase, Domain 2"/>
    <property type="match status" value="1"/>
</dbReference>
<name>A0ABD6B5U9_9EURY</name>
<evidence type="ECO:0000313" key="1">
    <source>
        <dbReference type="EMBL" id="MFD1525804.1"/>
    </source>
</evidence>
<protein>
    <submittedName>
        <fullName evidence="1">Diphthine synthase</fullName>
        <ecNumber evidence="1">2.1.1.98</ecNumber>
    </submittedName>
</protein>
<comment type="caution">
    <text evidence="1">The sequence shown here is derived from an EMBL/GenBank/DDBJ whole genome shotgun (WGS) entry which is preliminary data.</text>
</comment>
<dbReference type="Proteomes" id="UP001597111">
    <property type="component" value="Unassembled WGS sequence"/>
</dbReference>